<organism evidence="2 3">
    <name type="scientific">Candidula unifasciata</name>
    <dbReference type="NCBI Taxonomy" id="100452"/>
    <lineage>
        <taxon>Eukaryota</taxon>
        <taxon>Metazoa</taxon>
        <taxon>Spiralia</taxon>
        <taxon>Lophotrochozoa</taxon>
        <taxon>Mollusca</taxon>
        <taxon>Gastropoda</taxon>
        <taxon>Heterobranchia</taxon>
        <taxon>Euthyneura</taxon>
        <taxon>Panpulmonata</taxon>
        <taxon>Eupulmonata</taxon>
        <taxon>Stylommatophora</taxon>
        <taxon>Helicina</taxon>
        <taxon>Helicoidea</taxon>
        <taxon>Geomitridae</taxon>
        <taxon>Candidula</taxon>
    </lineage>
</organism>
<name>A0A8S3YS72_9EUPU</name>
<accession>A0A8S3YS72</accession>
<dbReference type="InterPro" id="IPR025956">
    <property type="entry name" value="DYNC1I1/DYNC1I2"/>
</dbReference>
<dbReference type="GO" id="GO:0007018">
    <property type="term" value="P:microtubule-based movement"/>
    <property type="evidence" value="ECO:0007669"/>
    <property type="project" value="InterPro"/>
</dbReference>
<dbReference type="EMBL" id="CAJHNH020000771">
    <property type="protein sequence ID" value="CAG5119743.1"/>
    <property type="molecule type" value="Genomic_DNA"/>
</dbReference>
<feature type="compositionally biased region" description="Low complexity" evidence="1">
    <location>
        <begin position="34"/>
        <end position="50"/>
    </location>
</feature>
<reference evidence="2" key="1">
    <citation type="submission" date="2021-04" db="EMBL/GenBank/DDBJ databases">
        <authorList>
            <consortium name="Molecular Ecology Group"/>
        </authorList>
    </citation>
    <scope>NUCLEOTIDE SEQUENCE</scope>
</reference>
<feature type="compositionally biased region" description="Polar residues" evidence="1">
    <location>
        <begin position="64"/>
        <end position="92"/>
    </location>
</feature>
<proteinExistence type="predicted"/>
<dbReference type="Proteomes" id="UP000678393">
    <property type="component" value="Unassembled WGS sequence"/>
</dbReference>
<evidence type="ECO:0000313" key="3">
    <source>
        <dbReference type="Proteomes" id="UP000678393"/>
    </source>
</evidence>
<sequence>MADRRTEIARKKAQIEQLRKERMQKEIAKKEGPSKTVSQTSSYSSTTDPDSVLREFGISISDAPPQQTTVKQSSSIATGSGEPQTTAVTQASPHRRNIQLSVVKVNEINIPPRENVAYSKETQTINPEPLDKD</sequence>
<gene>
    <name evidence="2" type="ORF">CUNI_LOCUS5301</name>
</gene>
<evidence type="ECO:0000313" key="2">
    <source>
        <dbReference type="EMBL" id="CAG5119743.1"/>
    </source>
</evidence>
<dbReference type="AlphaFoldDB" id="A0A8S3YS72"/>
<comment type="caution">
    <text evidence="2">The sequence shown here is derived from an EMBL/GenBank/DDBJ whole genome shotgun (WGS) entry which is preliminary data.</text>
</comment>
<dbReference type="Pfam" id="PF11540">
    <property type="entry name" value="Dynein_IC2"/>
    <property type="match status" value="1"/>
</dbReference>
<dbReference type="OrthoDB" id="4189at2759"/>
<keyword evidence="3" id="KW-1185">Reference proteome</keyword>
<dbReference type="GO" id="GO:0005868">
    <property type="term" value="C:cytoplasmic dynein complex"/>
    <property type="evidence" value="ECO:0007669"/>
    <property type="project" value="InterPro"/>
</dbReference>
<protein>
    <submittedName>
        <fullName evidence="2">Uncharacterized protein</fullName>
    </submittedName>
</protein>
<feature type="non-terminal residue" evidence="2">
    <location>
        <position position="1"/>
    </location>
</feature>
<evidence type="ECO:0000256" key="1">
    <source>
        <dbReference type="SAM" id="MobiDB-lite"/>
    </source>
</evidence>
<feature type="region of interest" description="Disordered" evidence="1">
    <location>
        <begin position="25"/>
        <end position="94"/>
    </location>
</feature>